<evidence type="ECO:0000313" key="2">
    <source>
        <dbReference type="Proteomes" id="UP000566819"/>
    </source>
</evidence>
<dbReference type="AlphaFoldDB" id="A0A8H4VLX5"/>
<sequence length="125" mass="13850">MSYNVYVAAYTGAPRDHHTIFVETEADSSGHIFQVTGNIQQGMTHEFKRAKKPEDSYSFVSKTLVGTVTKENYPQIATICTGITPPHKQFNGPRKINPSEPLRRCQEWNADAIKALKDAAVLVAA</sequence>
<dbReference type="EMBL" id="JAAMPI010002312">
    <property type="protein sequence ID" value="KAF4615581.1"/>
    <property type="molecule type" value="Genomic_DNA"/>
</dbReference>
<proteinExistence type="predicted"/>
<comment type="caution">
    <text evidence="1">The sequence shown here is derived from an EMBL/GenBank/DDBJ whole genome shotgun (WGS) entry which is preliminary data.</text>
</comment>
<dbReference type="Pfam" id="PF20174">
    <property type="entry name" value="DUF6540"/>
    <property type="match status" value="1"/>
</dbReference>
<dbReference type="OrthoDB" id="4135672at2759"/>
<reference evidence="1 2" key="1">
    <citation type="submission" date="2020-03" db="EMBL/GenBank/DDBJ databases">
        <title>Draft Genome Sequence of Cudoniella acicularis.</title>
        <authorList>
            <person name="Buettner E."/>
            <person name="Kellner H."/>
        </authorList>
    </citation>
    <scope>NUCLEOTIDE SEQUENCE [LARGE SCALE GENOMIC DNA]</scope>
    <source>
        <strain evidence="1 2">DSM 108380</strain>
    </source>
</reference>
<organism evidence="1 2">
    <name type="scientific">Cudoniella acicularis</name>
    <dbReference type="NCBI Taxonomy" id="354080"/>
    <lineage>
        <taxon>Eukaryota</taxon>
        <taxon>Fungi</taxon>
        <taxon>Dikarya</taxon>
        <taxon>Ascomycota</taxon>
        <taxon>Pezizomycotina</taxon>
        <taxon>Leotiomycetes</taxon>
        <taxon>Helotiales</taxon>
        <taxon>Tricladiaceae</taxon>
        <taxon>Cudoniella</taxon>
    </lineage>
</organism>
<keyword evidence="2" id="KW-1185">Reference proteome</keyword>
<dbReference type="InterPro" id="IPR046670">
    <property type="entry name" value="DUF6540"/>
</dbReference>
<name>A0A8H4VLX5_9HELO</name>
<dbReference type="Proteomes" id="UP000566819">
    <property type="component" value="Unassembled WGS sequence"/>
</dbReference>
<protein>
    <submittedName>
        <fullName evidence="1">Uncharacterized protein</fullName>
    </submittedName>
</protein>
<gene>
    <name evidence="1" type="ORF">G7Y89_g15294</name>
</gene>
<evidence type="ECO:0000313" key="1">
    <source>
        <dbReference type="EMBL" id="KAF4615581.1"/>
    </source>
</evidence>
<accession>A0A8H4VLX5</accession>